<proteinExistence type="predicted"/>
<gene>
    <name evidence="1" type="ORF">BRCON_2713</name>
</gene>
<reference evidence="1 2" key="1">
    <citation type="submission" date="2018-05" db="EMBL/GenBank/DDBJ databases">
        <title>A metagenomic window into the 2 km-deep terrestrial subsurface aquifer revealed taxonomically and functionally diverse microbial community comprising novel uncultured bacterial lineages.</title>
        <authorList>
            <person name="Kadnikov V.V."/>
            <person name="Mardanov A.V."/>
            <person name="Beletsky A.V."/>
            <person name="Banks D."/>
            <person name="Pimenov N.V."/>
            <person name="Frank Y.A."/>
            <person name="Karnachuk O.V."/>
            <person name="Ravin N.V."/>
        </authorList>
    </citation>
    <scope>NUCLEOTIDE SEQUENCE [LARGE SCALE GENOMIC DNA]</scope>
    <source>
        <strain evidence="1">BY</strain>
    </source>
</reference>
<dbReference type="AlphaFoldDB" id="A0A2Z4YAQ2"/>
<dbReference type="KEGG" id="schv:BRCON_2713"/>
<accession>A0A2Z4YAQ2</accession>
<name>A0A2Z4YAQ2_SUMC1</name>
<dbReference type="Proteomes" id="UP000262583">
    <property type="component" value="Chromosome"/>
</dbReference>
<sequence length="67" mass="7200">MVFKAIPRLQAYSSSVRNWDIIPHGAALLKSVFPATSRTDLSSTGGTVLRVTNQDGPPGNEVNFVVD</sequence>
<protein>
    <submittedName>
        <fullName evidence="1">Uncharacterized protein</fullName>
    </submittedName>
</protein>
<dbReference type="EMBL" id="CP030759">
    <property type="protein sequence ID" value="AXA37455.1"/>
    <property type="molecule type" value="Genomic_DNA"/>
</dbReference>
<evidence type="ECO:0000313" key="1">
    <source>
        <dbReference type="EMBL" id="AXA37455.1"/>
    </source>
</evidence>
<evidence type="ECO:0000313" key="2">
    <source>
        <dbReference type="Proteomes" id="UP000262583"/>
    </source>
</evidence>
<organism evidence="1 2">
    <name type="scientific">Sumerlaea chitinivorans</name>
    <dbReference type="NCBI Taxonomy" id="2250252"/>
    <lineage>
        <taxon>Bacteria</taxon>
        <taxon>Candidatus Sumerlaeota</taxon>
        <taxon>Candidatus Sumerlaeia</taxon>
        <taxon>Candidatus Sumerlaeales</taxon>
        <taxon>Candidatus Sumerlaeaceae</taxon>
        <taxon>Candidatus Sumerlaea</taxon>
    </lineage>
</organism>